<dbReference type="InterPro" id="IPR001647">
    <property type="entry name" value="HTH_TetR"/>
</dbReference>
<dbReference type="Gene3D" id="1.10.357.10">
    <property type="entry name" value="Tetracycline Repressor, domain 2"/>
    <property type="match status" value="1"/>
</dbReference>
<evidence type="ECO:0000313" key="5">
    <source>
        <dbReference type="Proteomes" id="UP000297288"/>
    </source>
</evidence>
<comment type="caution">
    <text evidence="4">The sequence shown here is derived from an EMBL/GenBank/DDBJ whole genome shotgun (WGS) entry which is preliminary data.</text>
</comment>
<sequence>MIKYFYIGVNKMARRPNPILRKKRKMELIESIINIINENSISSTTTRKIATEAGLTIASLHYYFGSKDGAMVETAEYILESWIRETFEKPGDIEDMILELFNPPDKMAAFSQIITYPYRSKVTLKNIQKVDDEFNSVIKDILRARGHDVDSSFTIADVIKTFLIGLGFKGYVYPEVIKDEVKMVIEFLDLNKERE</sequence>
<dbReference type="OrthoDB" id="9785164at2"/>
<organism evidence="4 5">
    <name type="scientific">Geotoga petraea</name>
    <dbReference type="NCBI Taxonomy" id="28234"/>
    <lineage>
        <taxon>Bacteria</taxon>
        <taxon>Thermotogati</taxon>
        <taxon>Thermotogota</taxon>
        <taxon>Thermotogae</taxon>
        <taxon>Petrotogales</taxon>
        <taxon>Petrotogaceae</taxon>
        <taxon>Geotoga</taxon>
    </lineage>
</organism>
<dbReference type="Pfam" id="PF00440">
    <property type="entry name" value="TetR_N"/>
    <property type="match status" value="1"/>
</dbReference>
<protein>
    <submittedName>
        <fullName evidence="4">TetR/AcrR family transcriptional regulator</fullName>
    </submittedName>
</protein>
<evidence type="ECO:0000313" key="4">
    <source>
        <dbReference type="EMBL" id="TGG88682.1"/>
    </source>
</evidence>
<reference evidence="4 5" key="1">
    <citation type="submission" date="2019-04" db="EMBL/GenBank/DDBJ databases">
        <title>Draft genome sequence data and analysis of a Fermenting Bacterium, Geotoga petraea strain HO-Geo1, isolated from heavy-oil petroleum reservoir in Russia.</title>
        <authorList>
            <person name="Grouzdev D.S."/>
            <person name="Semenova E.M."/>
            <person name="Sokolova D.S."/>
            <person name="Tourova T.P."/>
            <person name="Poltaraus A.B."/>
            <person name="Nazina T.N."/>
        </authorList>
    </citation>
    <scope>NUCLEOTIDE SEQUENCE [LARGE SCALE GENOMIC DNA]</scope>
    <source>
        <strain evidence="4 5">HO-Geo1</strain>
    </source>
</reference>
<dbReference type="InterPro" id="IPR009057">
    <property type="entry name" value="Homeodomain-like_sf"/>
</dbReference>
<dbReference type="InterPro" id="IPR023772">
    <property type="entry name" value="DNA-bd_HTH_TetR-type_CS"/>
</dbReference>
<dbReference type="PROSITE" id="PS01081">
    <property type="entry name" value="HTH_TETR_1"/>
    <property type="match status" value="1"/>
</dbReference>
<name>A0A4Z0W5E8_9BACT</name>
<dbReference type="SUPFAM" id="SSF46689">
    <property type="entry name" value="Homeodomain-like"/>
    <property type="match status" value="1"/>
</dbReference>
<feature type="DNA-binding region" description="H-T-H motif" evidence="2">
    <location>
        <begin position="45"/>
        <end position="64"/>
    </location>
</feature>
<dbReference type="Proteomes" id="UP000297288">
    <property type="component" value="Unassembled WGS sequence"/>
</dbReference>
<gene>
    <name evidence="4" type="ORF">E4650_00310</name>
</gene>
<evidence type="ECO:0000256" key="2">
    <source>
        <dbReference type="PROSITE-ProRule" id="PRU00335"/>
    </source>
</evidence>
<evidence type="ECO:0000256" key="1">
    <source>
        <dbReference type="ARBA" id="ARBA00023125"/>
    </source>
</evidence>
<proteinExistence type="predicted"/>
<dbReference type="PROSITE" id="PS50977">
    <property type="entry name" value="HTH_TETR_2"/>
    <property type="match status" value="1"/>
</dbReference>
<dbReference type="GO" id="GO:0003677">
    <property type="term" value="F:DNA binding"/>
    <property type="evidence" value="ECO:0007669"/>
    <property type="project" value="UniProtKB-UniRule"/>
</dbReference>
<accession>A0A4Z0W5E8</accession>
<dbReference type="AlphaFoldDB" id="A0A4Z0W5E8"/>
<dbReference type="EMBL" id="SRME01000001">
    <property type="protein sequence ID" value="TGG88682.1"/>
    <property type="molecule type" value="Genomic_DNA"/>
</dbReference>
<evidence type="ECO:0000259" key="3">
    <source>
        <dbReference type="PROSITE" id="PS50977"/>
    </source>
</evidence>
<feature type="domain" description="HTH tetR-type" evidence="3">
    <location>
        <begin position="22"/>
        <end position="82"/>
    </location>
</feature>
<keyword evidence="1 2" id="KW-0238">DNA-binding</keyword>